<dbReference type="PANTHER" id="PTHR43048">
    <property type="entry name" value="METHYLMALONYL-COA EPIMERASE"/>
    <property type="match status" value="1"/>
</dbReference>
<dbReference type="RefSeq" id="WP_189492280.1">
    <property type="nucleotide sequence ID" value="NZ_BMZO01000011.1"/>
</dbReference>
<dbReference type="Proteomes" id="UP000641137">
    <property type="component" value="Unassembled WGS sequence"/>
</dbReference>
<dbReference type="InterPro" id="IPR051785">
    <property type="entry name" value="MMCE/EMCE_epimerase"/>
</dbReference>
<proteinExistence type="predicted"/>
<dbReference type="PROSITE" id="PS51819">
    <property type="entry name" value="VOC"/>
    <property type="match status" value="1"/>
</dbReference>
<dbReference type="EMBL" id="BMZO01000011">
    <property type="protein sequence ID" value="GHC78970.1"/>
    <property type="molecule type" value="Genomic_DNA"/>
</dbReference>
<keyword evidence="4" id="KW-1185">Reference proteome</keyword>
<reference evidence="3" key="2">
    <citation type="submission" date="2020-09" db="EMBL/GenBank/DDBJ databases">
        <authorList>
            <person name="Sun Q."/>
            <person name="Kim S."/>
        </authorList>
    </citation>
    <scope>NUCLEOTIDE SEQUENCE</scope>
    <source>
        <strain evidence="3">KCTC 42097</strain>
    </source>
</reference>
<evidence type="ECO:0000259" key="2">
    <source>
        <dbReference type="PROSITE" id="PS51819"/>
    </source>
</evidence>
<name>A0A8J3DJR1_9HYPH</name>
<dbReference type="SUPFAM" id="SSF54593">
    <property type="entry name" value="Glyoxalase/Bleomycin resistance protein/Dihydroxybiphenyl dioxygenase"/>
    <property type="match status" value="1"/>
</dbReference>
<accession>A0A8J3DJR1</accession>
<reference evidence="3" key="1">
    <citation type="journal article" date="2014" name="Int. J. Syst. Evol. Microbiol.">
        <title>Complete genome sequence of Corynebacterium casei LMG S-19264T (=DSM 44701T), isolated from a smear-ripened cheese.</title>
        <authorList>
            <consortium name="US DOE Joint Genome Institute (JGI-PGF)"/>
            <person name="Walter F."/>
            <person name="Albersmeier A."/>
            <person name="Kalinowski J."/>
            <person name="Ruckert C."/>
        </authorList>
    </citation>
    <scope>NUCLEOTIDE SEQUENCE</scope>
    <source>
        <strain evidence="3">KCTC 42097</strain>
    </source>
</reference>
<dbReference type="Gene3D" id="3.10.180.10">
    <property type="entry name" value="2,3-Dihydroxybiphenyl 1,2-Dioxygenase, domain 1"/>
    <property type="match status" value="1"/>
</dbReference>
<protein>
    <recommendedName>
        <fullName evidence="2">VOC domain-containing protein</fullName>
    </recommendedName>
</protein>
<dbReference type="InterPro" id="IPR037523">
    <property type="entry name" value="VOC_core"/>
</dbReference>
<gene>
    <name evidence="3" type="ORF">GCM10010136_31130</name>
</gene>
<dbReference type="InterPro" id="IPR004360">
    <property type="entry name" value="Glyas_Fos-R_dOase_dom"/>
</dbReference>
<organism evidence="3 4">
    <name type="scientific">Limoniibacter endophyticus</name>
    <dbReference type="NCBI Taxonomy" id="1565040"/>
    <lineage>
        <taxon>Bacteria</taxon>
        <taxon>Pseudomonadati</taxon>
        <taxon>Pseudomonadota</taxon>
        <taxon>Alphaproteobacteria</taxon>
        <taxon>Hyphomicrobiales</taxon>
        <taxon>Bartonellaceae</taxon>
        <taxon>Limoniibacter</taxon>
    </lineage>
</organism>
<evidence type="ECO:0000313" key="4">
    <source>
        <dbReference type="Proteomes" id="UP000641137"/>
    </source>
</evidence>
<evidence type="ECO:0000313" key="3">
    <source>
        <dbReference type="EMBL" id="GHC78970.1"/>
    </source>
</evidence>
<dbReference type="GO" id="GO:0046491">
    <property type="term" value="P:L-methylmalonyl-CoA metabolic process"/>
    <property type="evidence" value="ECO:0007669"/>
    <property type="project" value="TreeGrafter"/>
</dbReference>
<keyword evidence="1" id="KW-0479">Metal-binding</keyword>
<dbReference type="GO" id="GO:0046872">
    <property type="term" value="F:metal ion binding"/>
    <property type="evidence" value="ECO:0007669"/>
    <property type="project" value="UniProtKB-KW"/>
</dbReference>
<dbReference type="GO" id="GO:0004493">
    <property type="term" value="F:methylmalonyl-CoA epimerase activity"/>
    <property type="evidence" value="ECO:0007669"/>
    <property type="project" value="TreeGrafter"/>
</dbReference>
<dbReference type="AlphaFoldDB" id="A0A8J3DJR1"/>
<sequence length="130" mass="14870">MIVGIDHIEIIVRDVKKHVEFYQNMGFELLTWTEHHGGSAELQLPGENQPIIEIHELLAEENPGVNHISFKVRDIEATHADLVSKGIGFYKDVHASPSTGRKNALFRDPDGWRLQLSDEKRVDYKTIDQK</sequence>
<feature type="domain" description="VOC" evidence="2">
    <location>
        <begin position="4"/>
        <end position="119"/>
    </location>
</feature>
<dbReference type="InterPro" id="IPR029068">
    <property type="entry name" value="Glyas_Bleomycin-R_OHBP_Dase"/>
</dbReference>
<dbReference type="PANTHER" id="PTHR43048:SF3">
    <property type="entry name" value="METHYLMALONYL-COA EPIMERASE, MITOCHONDRIAL"/>
    <property type="match status" value="1"/>
</dbReference>
<comment type="caution">
    <text evidence="3">The sequence shown here is derived from an EMBL/GenBank/DDBJ whole genome shotgun (WGS) entry which is preliminary data.</text>
</comment>
<dbReference type="Pfam" id="PF00903">
    <property type="entry name" value="Glyoxalase"/>
    <property type="match status" value="1"/>
</dbReference>
<evidence type="ECO:0000256" key="1">
    <source>
        <dbReference type="ARBA" id="ARBA00022723"/>
    </source>
</evidence>